<dbReference type="GO" id="GO:0005840">
    <property type="term" value="C:ribosome"/>
    <property type="evidence" value="ECO:0007669"/>
    <property type="project" value="UniProtKB-KW"/>
</dbReference>
<dbReference type="SMART" id="SM00746">
    <property type="entry name" value="TRASH"/>
    <property type="match status" value="1"/>
</dbReference>
<dbReference type="InterPro" id="IPR056366">
    <property type="entry name" value="Ribosomal_eL24"/>
</dbReference>
<dbReference type="PROSITE" id="PS01073">
    <property type="entry name" value="RIBOSOMAL_L24E"/>
    <property type="match status" value="1"/>
</dbReference>
<dbReference type="InterPro" id="IPR038630">
    <property type="entry name" value="L24e/L24_sf"/>
</dbReference>
<keyword evidence="10" id="KW-1185">Reference proteome</keyword>
<evidence type="ECO:0000256" key="5">
    <source>
        <dbReference type="ARBA" id="ARBA00039784"/>
    </source>
</evidence>
<dbReference type="CDD" id="cd00472">
    <property type="entry name" value="Ribosomal_L24e_L24"/>
    <property type="match status" value="1"/>
</dbReference>
<dbReference type="STRING" id="6689.A0A423TXZ0"/>
<dbReference type="FunFam" id="2.30.170.20:FF:000001">
    <property type="entry name" value="probable ribosome biogenesis protein RLP24"/>
    <property type="match status" value="1"/>
</dbReference>
<dbReference type="Gene3D" id="2.30.170.20">
    <property type="entry name" value="Ribosomal protein L24e"/>
    <property type="match status" value="1"/>
</dbReference>
<proteinExistence type="inferred from homology"/>
<comment type="caution">
    <text evidence="9">The sequence shown here is derived from an EMBL/GenBank/DDBJ whole genome shotgun (WGS) entry which is preliminary data.</text>
</comment>
<reference evidence="9 10" key="2">
    <citation type="submission" date="2019-01" db="EMBL/GenBank/DDBJ databases">
        <title>The decoding of complex shrimp genome reveals the adaptation for benthos swimmer, frequently molting mechanism and breeding impact on genome.</title>
        <authorList>
            <person name="Sun Y."/>
            <person name="Gao Y."/>
            <person name="Yu Y."/>
        </authorList>
    </citation>
    <scope>NUCLEOTIDE SEQUENCE [LARGE SCALE GENOMIC DNA]</scope>
    <source>
        <tissue evidence="9">Muscle</tissue>
    </source>
</reference>
<dbReference type="InterPro" id="IPR011017">
    <property type="entry name" value="TRASH_dom"/>
</dbReference>
<reference evidence="9 10" key="1">
    <citation type="submission" date="2018-04" db="EMBL/GenBank/DDBJ databases">
        <authorList>
            <person name="Zhang X."/>
            <person name="Yuan J."/>
            <person name="Li F."/>
            <person name="Xiang J."/>
        </authorList>
    </citation>
    <scope>NUCLEOTIDE SEQUENCE [LARGE SCALE GENOMIC DNA]</scope>
    <source>
        <tissue evidence="9">Muscle</tissue>
    </source>
</reference>
<evidence type="ECO:0000256" key="1">
    <source>
        <dbReference type="ARBA" id="ARBA00004123"/>
    </source>
</evidence>
<evidence type="ECO:0000256" key="4">
    <source>
        <dbReference type="ARBA" id="ARBA00023242"/>
    </source>
</evidence>
<dbReference type="GO" id="GO:0003735">
    <property type="term" value="F:structural constituent of ribosome"/>
    <property type="evidence" value="ECO:0007669"/>
    <property type="project" value="InterPro"/>
</dbReference>
<evidence type="ECO:0000256" key="6">
    <source>
        <dbReference type="ARBA" id="ARBA00059003"/>
    </source>
</evidence>
<comment type="subunit">
    <text evidence="7">Associated with nucleolar and cytoplasmic pre-60S particles. At the end of biogenesis it dissociates from cytoplasmic pre-60S particles and is likely to be exchanged for its ribosomal homologue, RPL24.</text>
</comment>
<dbReference type="EMBL" id="QCYY01000990">
    <property type="protein sequence ID" value="ROT81328.1"/>
    <property type="molecule type" value="Genomic_DNA"/>
</dbReference>
<dbReference type="AlphaFoldDB" id="A0A423TXZ0"/>
<comment type="subcellular location">
    <subcellularLocation>
        <location evidence="1">Nucleus</location>
    </subcellularLocation>
</comment>
<evidence type="ECO:0000256" key="3">
    <source>
        <dbReference type="ARBA" id="ARBA00022517"/>
    </source>
</evidence>
<dbReference type="SUPFAM" id="SSF57716">
    <property type="entry name" value="Glucocorticoid receptor-like (DNA-binding domain)"/>
    <property type="match status" value="1"/>
</dbReference>
<sequence>MRIERCYFCSKKVYPGHGIQFVRNDSKVFKFCSGRCNKHFKRKRNPRRTKWSGVFRKASGKELTVDPAFEFEKRRNVPVKYNRELWEKTVDAMKRAAEIKEKRENHHIMNRLVHSKEVDRIRHLSVVYKHLNVLYSPAAGLRKGNKVLDVEEAMEDEGVMNPLKATTKMVEAKIQKRKLMAEEAMEEDEGAMIEEEDDD</sequence>
<gene>
    <name evidence="9" type="ORF">C7M84_025510</name>
</gene>
<dbReference type="GO" id="GO:0005730">
    <property type="term" value="C:nucleolus"/>
    <property type="evidence" value="ECO:0007669"/>
    <property type="project" value="TreeGrafter"/>
</dbReference>
<dbReference type="GO" id="GO:0042273">
    <property type="term" value="P:ribosomal large subunit biogenesis"/>
    <property type="evidence" value="ECO:0007669"/>
    <property type="project" value="TreeGrafter"/>
</dbReference>
<dbReference type="InterPro" id="IPR023442">
    <property type="entry name" value="Ribosomal_eL24_CS"/>
</dbReference>
<evidence type="ECO:0000313" key="9">
    <source>
        <dbReference type="EMBL" id="ROT81328.1"/>
    </source>
</evidence>
<dbReference type="OrthoDB" id="10262490at2759"/>
<dbReference type="Proteomes" id="UP000283509">
    <property type="component" value="Unassembled WGS sequence"/>
</dbReference>
<name>A0A423TXZ0_PENVA</name>
<comment type="similarity">
    <text evidence="2">Belongs to the eukaryotic ribosomal protein eL24 family.</text>
</comment>
<comment type="function">
    <text evidence="6">Involved in the biogenesis of the 60S ribosomal subunit. Ensures the docking of NOG1 to pre-60S particles.</text>
</comment>
<keyword evidence="9" id="KW-0687">Ribonucleoprotein</keyword>
<evidence type="ECO:0000259" key="8">
    <source>
        <dbReference type="SMART" id="SM00746"/>
    </source>
</evidence>
<accession>A0A423TXZ0</accession>
<protein>
    <recommendedName>
        <fullName evidence="5">Probable ribosome biogenesis protein RLP24</fullName>
    </recommendedName>
</protein>
<dbReference type="InterPro" id="IPR000988">
    <property type="entry name" value="Ribosomal_eL24-rel_N"/>
</dbReference>
<keyword evidence="4" id="KW-0539">Nucleus</keyword>
<evidence type="ECO:0000256" key="2">
    <source>
        <dbReference type="ARBA" id="ARBA00005647"/>
    </source>
</evidence>
<evidence type="ECO:0000313" key="10">
    <source>
        <dbReference type="Proteomes" id="UP000283509"/>
    </source>
</evidence>
<dbReference type="Pfam" id="PF01246">
    <property type="entry name" value="Ribosomal_L24e"/>
    <property type="match status" value="1"/>
</dbReference>
<organism evidence="9 10">
    <name type="scientific">Penaeus vannamei</name>
    <name type="common">Whiteleg shrimp</name>
    <name type="synonym">Litopenaeus vannamei</name>
    <dbReference type="NCBI Taxonomy" id="6689"/>
    <lineage>
        <taxon>Eukaryota</taxon>
        <taxon>Metazoa</taxon>
        <taxon>Ecdysozoa</taxon>
        <taxon>Arthropoda</taxon>
        <taxon>Crustacea</taxon>
        <taxon>Multicrustacea</taxon>
        <taxon>Malacostraca</taxon>
        <taxon>Eumalacostraca</taxon>
        <taxon>Eucarida</taxon>
        <taxon>Decapoda</taxon>
        <taxon>Dendrobranchiata</taxon>
        <taxon>Penaeoidea</taxon>
        <taxon>Penaeidae</taxon>
        <taxon>Penaeus</taxon>
    </lineage>
</organism>
<evidence type="ECO:0000256" key="7">
    <source>
        <dbReference type="ARBA" id="ARBA00064137"/>
    </source>
</evidence>
<dbReference type="PANTHER" id="PTHR10792:SF8">
    <property type="entry name" value="RIBOSOME BIOGENESIS PROTEIN RLP24-RELATED"/>
    <property type="match status" value="1"/>
</dbReference>
<dbReference type="PANTHER" id="PTHR10792">
    <property type="entry name" value="60S RIBOSOMAL PROTEIN L24"/>
    <property type="match status" value="1"/>
</dbReference>
<keyword evidence="9" id="KW-0689">Ribosomal protein</keyword>
<keyword evidence="3" id="KW-0690">Ribosome biogenesis</keyword>
<feature type="domain" description="TRASH" evidence="8">
    <location>
        <begin position="6"/>
        <end position="44"/>
    </location>
</feature>